<keyword evidence="7" id="KW-1185">Reference proteome</keyword>
<sequence length="274" mass="28642">MDDMDLKGLTAFRIVAQTGSISGAAGRLGMTQSALSTRLAGLEKSLGVTLFERLSRGVQLTDAGARLLPFAAQINDLAEQAVAATTEAAEPESLRLGAIEIVAATSLAPLLAHLGSAMPATGIRLSTGTSAELISALRSDELDVAIVADNGDLTDLQLLRLDRLPLVLARARIRRPVTQLFGFGDGCVCADRLRSIAEQRGWSATFTELNSVDAIIGAVRAGLGATVLPRATVQGHDLDVDGIPPLPIVLAHRPRHVHAARSLKAAYVSGADHP</sequence>
<dbReference type="SUPFAM" id="SSF53850">
    <property type="entry name" value="Periplasmic binding protein-like II"/>
    <property type="match status" value="1"/>
</dbReference>
<organism evidence="6 7">
    <name type="scientific">Rudaeicoccus suwonensis</name>
    <dbReference type="NCBI Taxonomy" id="657409"/>
    <lineage>
        <taxon>Bacteria</taxon>
        <taxon>Bacillati</taxon>
        <taxon>Actinomycetota</taxon>
        <taxon>Actinomycetes</taxon>
        <taxon>Micrococcales</taxon>
        <taxon>Dermacoccaceae</taxon>
        <taxon>Rudaeicoccus</taxon>
    </lineage>
</organism>
<dbReference type="Pfam" id="PF03466">
    <property type="entry name" value="LysR_substrate"/>
    <property type="match status" value="1"/>
</dbReference>
<dbReference type="PRINTS" id="PR00039">
    <property type="entry name" value="HTHLYSR"/>
</dbReference>
<name>A0A561E438_9MICO</name>
<dbReference type="Proteomes" id="UP000318297">
    <property type="component" value="Unassembled WGS sequence"/>
</dbReference>
<dbReference type="Gene3D" id="3.40.190.10">
    <property type="entry name" value="Periplasmic binding protein-like II"/>
    <property type="match status" value="2"/>
</dbReference>
<comment type="caution">
    <text evidence="6">The sequence shown here is derived from an EMBL/GenBank/DDBJ whole genome shotgun (WGS) entry which is preliminary data.</text>
</comment>
<protein>
    <submittedName>
        <fullName evidence="6">DNA-binding transcriptional LysR family regulator</fullName>
    </submittedName>
</protein>
<dbReference type="PANTHER" id="PTHR30126:SF40">
    <property type="entry name" value="HTH-TYPE TRANSCRIPTIONAL REGULATOR GLTR"/>
    <property type="match status" value="1"/>
</dbReference>
<dbReference type="OrthoDB" id="3636008at2"/>
<dbReference type="PANTHER" id="PTHR30126">
    <property type="entry name" value="HTH-TYPE TRANSCRIPTIONAL REGULATOR"/>
    <property type="match status" value="1"/>
</dbReference>
<evidence type="ECO:0000256" key="3">
    <source>
        <dbReference type="ARBA" id="ARBA00023125"/>
    </source>
</evidence>
<dbReference type="Gene3D" id="1.10.10.10">
    <property type="entry name" value="Winged helix-like DNA-binding domain superfamily/Winged helix DNA-binding domain"/>
    <property type="match status" value="1"/>
</dbReference>
<dbReference type="SUPFAM" id="SSF46785">
    <property type="entry name" value="Winged helix' DNA-binding domain"/>
    <property type="match status" value="1"/>
</dbReference>
<dbReference type="AlphaFoldDB" id="A0A561E438"/>
<gene>
    <name evidence="6" type="ORF">BKA23_2732</name>
</gene>
<dbReference type="GO" id="GO:0000976">
    <property type="term" value="F:transcription cis-regulatory region binding"/>
    <property type="evidence" value="ECO:0007669"/>
    <property type="project" value="TreeGrafter"/>
</dbReference>
<comment type="similarity">
    <text evidence="1">Belongs to the LysR transcriptional regulatory family.</text>
</comment>
<dbReference type="InterPro" id="IPR000847">
    <property type="entry name" value="LysR_HTH_N"/>
</dbReference>
<evidence type="ECO:0000256" key="2">
    <source>
        <dbReference type="ARBA" id="ARBA00023015"/>
    </source>
</evidence>
<dbReference type="Pfam" id="PF00126">
    <property type="entry name" value="HTH_1"/>
    <property type="match status" value="1"/>
</dbReference>
<feature type="domain" description="HTH lysR-type" evidence="5">
    <location>
        <begin position="4"/>
        <end position="61"/>
    </location>
</feature>
<evidence type="ECO:0000256" key="1">
    <source>
        <dbReference type="ARBA" id="ARBA00009437"/>
    </source>
</evidence>
<dbReference type="InterPro" id="IPR005119">
    <property type="entry name" value="LysR_subst-bd"/>
</dbReference>
<dbReference type="GO" id="GO:0003700">
    <property type="term" value="F:DNA-binding transcription factor activity"/>
    <property type="evidence" value="ECO:0007669"/>
    <property type="project" value="InterPro"/>
</dbReference>
<evidence type="ECO:0000259" key="5">
    <source>
        <dbReference type="PROSITE" id="PS50931"/>
    </source>
</evidence>
<dbReference type="InterPro" id="IPR036390">
    <property type="entry name" value="WH_DNA-bd_sf"/>
</dbReference>
<evidence type="ECO:0000313" key="6">
    <source>
        <dbReference type="EMBL" id="TWE10372.1"/>
    </source>
</evidence>
<proteinExistence type="inferred from homology"/>
<keyword evidence="2" id="KW-0805">Transcription regulation</keyword>
<evidence type="ECO:0000256" key="4">
    <source>
        <dbReference type="ARBA" id="ARBA00023163"/>
    </source>
</evidence>
<evidence type="ECO:0000313" key="7">
    <source>
        <dbReference type="Proteomes" id="UP000318297"/>
    </source>
</evidence>
<dbReference type="FunFam" id="1.10.10.10:FF:000001">
    <property type="entry name" value="LysR family transcriptional regulator"/>
    <property type="match status" value="1"/>
</dbReference>
<dbReference type="EMBL" id="VIVQ01000002">
    <property type="protein sequence ID" value="TWE10372.1"/>
    <property type="molecule type" value="Genomic_DNA"/>
</dbReference>
<keyword evidence="3 6" id="KW-0238">DNA-binding</keyword>
<accession>A0A561E438</accession>
<dbReference type="InterPro" id="IPR036388">
    <property type="entry name" value="WH-like_DNA-bd_sf"/>
</dbReference>
<keyword evidence="4" id="KW-0804">Transcription</keyword>
<reference evidence="6 7" key="1">
    <citation type="submission" date="2019-06" db="EMBL/GenBank/DDBJ databases">
        <title>Sequencing the genomes of 1000 actinobacteria strains.</title>
        <authorList>
            <person name="Klenk H.-P."/>
        </authorList>
    </citation>
    <scope>NUCLEOTIDE SEQUENCE [LARGE SCALE GENOMIC DNA]</scope>
    <source>
        <strain evidence="6 7">DSM 19560</strain>
    </source>
</reference>
<dbReference type="PROSITE" id="PS50931">
    <property type="entry name" value="HTH_LYSR"/>
    <property type="match status" value="1"/>
</dbReference>